<feature type="transmembrane region" description="Helical" evidence="1">
    <location>
        <begin position="25"/>
        <end position="49"/>
    </location>
</feature>
<protein>
    <submittedName>
        <fullName evidence="2">Membrane protein YphA (DoxX/SURF4 family)</fullName>
    </submittedName>
</protein>
<keyword evidence="1" id="KW-1133">Transmembrane helix</keyword>
<evidence type="ECO:0000313" key="3">
    <source>
        <dbReference type="Proteomes" id="UP001223420"/>
    </source>
</evidence>
<reference evidence="2" key="1">
    <citation type="submission" date="2023-07" db="EMBL/GenBank/DDBJ databases">
        <title>Genomic Encyclopedia of Type Strains, Phase IV (KMG-IV): sequencing the most valuable type-strain genomes for metagenomic binning, comparative biology and taxonomic classification.</title>
        <authorList>
            <person name="Goeker M."/>
        </authorList>
    </citation>
    <scope>NUCLEOTIDE SEQUENCE</scope>
    <source>
        <strain evidence="2">DSM 19569</strain>
    </source>
</reference>
<keyword evidence="1" id="KW-0472">Membrane</keyword>
<dbReference type="AlphaFoldDB" id="A0AAJ1TM06"/>
<comment type="caution">
    <text evidence="2">The sequence shown here is derived from an EMBL/GenBank/DDBJ whole genome shotgun (WGS) entry which is preliminary data.</text>
</comment>
<keyword evidence="1" id="KW-0812">Transmembrane</keyword>
<evidence type="ECO:0000256" key="1">
    <source>
        <dbReference type="SAM" id="Phobius"/>
    </source>
</evidence>
<accession>A0AAJ1TM06</accession>
<organism evidence="2 3">
    <name type="scientific">Methylobacterium brachiatum</name>
    <dbReference type="NCBI Taxonomy" id="269660"/>
    <lineage>
        <taxon>Bacteria</taxon>
        <taxon>Pseudomonadati</taxon>
        <taxon>Pseudomonadota</taxon>
        <taxon>Alphaproteobacteria</taxon>
        <taxon>Hyphomicrobiales</taxon>
        <taxon>Methylobacteriaceae</taxon>
        <taxon>Methylobacterium</taxon>
    </lineage>
</organism>
<evidence type="ECO:0000313" key="2">
    <source>
        <dbReference type="EMBL" id="MDQ0543425.1"/>
    </source>
</evidence>
<proteinExistence type="predicted"/>
<dbReference type="EMBL" id="JAUSWL010000003">
    <property type="protein sequence ID" value="MDQ0543425.1"/>
    <property type="molecule type" value="Genomic_DNA"/>
</dbReference>
<dbReference type="Proteomes" id="UP001223420">
    <property type="component" value="Unassembled WGS sequence"/>
</dbReference>
<dbReference type="RefSeq" id="WP_066925619.1">
    <property type="nucleotide sequence ID" value="NZ_JAJALK010000004.1"/>
</dbReference>
<feature type="transmembrane region" description="Helical" evidence="1">
    <location>
        <begin position="172"/>
        <end position="193"/>
    </location>
</feature>
<gene>
    <name evidence="2" type="ORF">QO001_002351</name>
</gene>
<name>A0AAJ1TM06_9HYPH</name>
<sequence length="220" mass="25112">MRTDPFYDTWLFLSGQHGDQMALGVWRWLVVALFIGLILTSILIAAREWVADPLQRNGRDLTMWFLRCLVGGMWFQNMLWKLPFLSTENGLFYWTGEEVKNAAFQWHRDLVQHVLLPLPNFYVLDVLVFLTELAFAVSLILGLGVRVIGVIGVLFVAQLWLGLYLHPMEWPWTYVFLAGLMGLFSVFGAGRSLGLDGDLRRRYPPDMTNGAIGAFVRLAT</sequence>